<keyword evidence="1" id="KW-0812">Transmembrane</keyword>
<evidence type="ECO:0000313" key="3">
    <source>
        <dbReference type="EMBL" id="THH31975.1"/>
    </source>
</evidence>
<evidence type="ECO:0000259" key="2">
    <source>
        <dbReference type="Pfam" id="PF03476"/>
    </source>
</evidence>
<dbReference type="InterPro" id="IPR005303">
    <property type="entry name" value="MOCOS_middle"/>
</dbReference>
<name>A0A4S4N114_9APHY</name>
<dbReference type="Pfam" id="PF03476">
    <property type="entry name" value="MOSC_N"/>
    <property type="match status" value="1"/>
</dbReference>
<proteinExistence type="predicted"/>
<sequence>MSTYLSESHDYLLTCTVILTVLSAVYLWWSKNLKGNSSPINTMVDLSKVDTSDPLVNRHVQKSEIRLDEIRVSKILIHPLKSCRGTSVRESFYTPKGLQYDREWCIIDAETHDVLTARTLASTVLVIPRLEFDSSSPYGGFMVVSVPKNDGGYITFSVPIKPTPNVLKSWPHVTDVTMFKVMKMDGYIVQPLKPSDPSPHNILSTYFKRNVLLMMKGPEDRFSPGTPIFPTLDANVKYQDAYPLLIASEESLQALNDATRRALISNDTDPSRIAGLKKEKWQNRALEIER</sequence>
<organism evidence="3 4">
    <name type="scientific">Antrodiella citrinella</name>
    <dbReference type="NCBI Taxonomy" id="2447956"/>
    <lineage>
        <taxon>Eukaryota</taxon>
        <taxon>Fungi</taxon>
        <taxon>Dikarya</taxon>
        <taxon>Basidiomycota</taxon>
        <taxon>Agaricomycotina</taxon>
        <taxon>Agaricomycetes</taxon>
        <taxon>Polyporales</taxon>
        <taxon>Steccherinaceae</taxon>
        <taxon>Antrodiella</taxon>
    </lineage>
</organism>
<evidence type="ECO:0000256" key="1">
    <source>
        <dbReference type="SAM" id="Phobius"/>
    </source>
</evidence>
<evidence type="ECO:0000313" key="4">
    <source>
        <dbReference type="Proteomes" id="UP000308730"/>
    </source>
</evidence>
<protein>
    <recommendedName>
        <fullName evidence="2">Molybdenum cofactor sulfurase middle domain-containing protein</fullName>
    </recommendedName>
</protein>
<keyword evidence="4" id="KW-1185">Reference proteome</keyword>
<comment type="caution">
    <text evidence="3">The sequence shown here is derived from an EMBL/GenBank/DDBJ whole genome shotgun (WGS) entry which is preliminary data.</text>
</comment>
<gene>
    <name evidence="3" type="ORF">EUX98_g2252</name>
</gene>
<reference evidence="3 4" key="1">
    <citation type="submission" date="2019-02" db="EMBL/GenBank/DDBJ databases">
        <title>Genome sequencing of the rare red list fungi Antrodiella citrinella (Flaviporus citrinellus).</title>
        <authorList>
            <person name="Buettner E."/>
            <person name="Kellner H."/>
        </authorList>
    </citation>
    <scope>NUCLEOTIDE SEQUENCE [LARGE SCALE GENOMIC DNA]</scope>
    <source>
        <strain evidence="3 4">DSM 108506</strain>
    </source>
</reference>
<feature type="domain" description="Molybdenum cofactor sulfurase middle" evidence="2">
    <location>
        <begin position="71"/>
        <end position="149"/>
    </location>
</feature>
<dbReference type="SUPFAM" id="SSF141673">
    <property type="entry name" value="MOSC N-terminal domain-like"/>
    <property type="match status" value="1"/>
</dbReference>
<feature type="transmembrane region" description="Helical" evidence="1">
    <location>
        <begin position="12"/>
        <end position="29"/>
    </location>
</feature>
<dbReference type="Proteomes" id="UP000308730">
    <property type="component" value="Unassembled WGS sequence"/>
</dbReference>
<dbReference type="AlphaFoldDB" id="A0A4S4N114"/>
<accession>A0A4S4N114</accession>
<keyword evidence="1" id="KW-0472">Membrane</keyword>
<dbReference type="OrthoDB" id="17255at2759"/>
<dbReference type="EMBL" id="SGPM01000033">
    <property type="protein sequence ID" value="THH31975.1"/>
    <property type="molecule type" value="Genomic_DNA"/>
</dbReference>
<keyword evidence="1" id="KW-1133">Transmembrane helix</keyword>